<dbReference type="CDD" id="cd14798">
    <property type="entry name" value="RX-CC_like"/>
    <property type="match status" value="1"/>
</dbReference>
<accession>G7KKK9</accession>
<reference evidence="11" key="3">
    <citation type="submission" date="2015-04" db="UniProtKB">
        <authorList>
            <consortium name="EnsemblPlants"/>
        </authorList>
    </citation>
    <scope>IDENTIFICATION</scope>
    <source>
        <strain evidence="11">cv. Jemalong A17</strain>
    </source>
</reference>
<name>G7KKK9_MEDTR</name>
<dbReference type="InterPro" id="IPR038005">
    <property type="entry name" value="RX-like_CC"/>
</dbReference>
<evidence type="ECO:0000313" key="12">
    <source>
        <dbReference type="Proteomes" id="UP000002051"/>
    </source>
</evidence>
<dbReference type="PRINTS" id="PR00364">
    <property type="entry name" value="DISEASERSIST"/>
</dbReference>
<keyword evidence="4" id="KW-0611">Plant defense</keyword>
<evidence type="ECO:0000259" key="6">
    <source>
        <dbReference type="Pfam" id="PF00931"/>
    </source>
</evidence>
<dbReference type="InterPro" id="IPR002182">
    <property type="entry name" value="NB-ARC"/>
</dbReference>
<dbReference type="AlphaFoldDB" id="G7KKK9"/>
<dbReference type="PANTHER" id="PTHR36766">
    <property type="entry name" value="PLANT BROAD-SPECTRUM MILDEW RESISTANCE PROTEIN RPW8"/>
    <property type="match status" value="1"/>
</dbReference>
<dbReference type="SUPFAM" id="SSF52540">
    <property type="entry name" value="P-loop containing nucleoside triphosphate hydrolases"/>
    <property type="match status" value="1"/>
</dbReference>
<reference evidence="10 12" key="2">
    <citation type="journal article" date="2014" name="BMC Genomics">
        <title>An improved genome release (version Mt4.0) for the model legume Medicago truncatula.</title>
        <authorList>
            <person name="Tang H."/>
            <person name="Krishnakumar V."/>
            <person name="Bidwell S."/>
            <person name="Rosen B."/>
            <person name="Chan A."/>
            <person name="Zhou S."/>
            <person name="Gentzbittel L."/>
            <person name="Childs K.L."/>
            <person name="Yandell M."/>
            <person name="Gundlach H."/>
            <person name="Mayer K.F."/>
            <person name="Schwartz D.C."/>
            <person name="Town C.D."/>
        </authorList>
    </citation>
    <scope>GENOME REANNOTATION</scope>
    <source>
        <strain evidence="11 12">cv. Jemalong A17</strain>
    </source>
</reference>
<feature type="domain" description="NB-ARC" evidence="6">
    <location>
        <begin position="161"/>
        <end position="208"/>
    </location>
</feature>
<evidence type="ECO:0000256" key="2">
    <source>
        <dbReference type="ARBA" id="ARBA00022737"/>
    </source>
</evidence>
<evidence type="ECO:0000256" key="4">
    <source>
        <dbReference type="ARBA" id="ARBA00022821"/>
    </source>
</evidence>
<keyword evidence="2" id="KW-0677">Repeat</keyword>
<gene>
    <name evidence="10" type="ordered locus">MTR_6g046620</name>
</gene>
<dbReference type="Pfam" id="PF18052">
    <property type="entry name" value="Rx_N"/>
    <property type="match status" value="1"/>
</dbReference>
<feature type="domain" description="Disease resistance protein winged helix" evidence="8">
    <location>
        <begin position="371"/>
        <end position="441"/>
    </location>
</feature>
<dbReference type="InterPro" id="IPR058922">
    <property type="entry name" value="WHD_DRP"/>
</dbReference>
<dbReference type="Gene3D" id="1.10.8.430">
    <property type="entry name" value="Helical domain of apoptotic protease-activating factors"/>
    <property type="match status" value="1"/>
</dbReference>
<dbReference type="PANTHER" id="PTHR36766:SF42">
    <property type="entry name" value="NB-ARC DOMAIN DISEASE RESISTANCE PROTEIN"/>
    <property type="match status" value="1"/>
</dbReference>
<keyword evidence="12" id="KW-1185">Reference proteome</keyword>
<feature type="domain" description="R13L1/DRL21-like LRR repeat region" evidence="9">
    <location>
        <begin position="613"/>
        <end position="737"/>
    </location>
</feature>
<dbReference type="InterPro" id="IPR036388">
    <property type="entry name" value="WH-like_DNA-bd_sf"/>
</dbReference>
<evidence type="ECO:0000313" key="11">
    <source>
        <dbReference type="EnsemblPlants" id="AES75545"/>
    </source>
</evidence>
<dbReference type="Gene3D" id="3.80.10.10">
    <property type="entry name" value="Ribonuclease Inhibitor"/>
    <property type="match status" value="4"/>
</dbReference>
<evidence type="ECO:0000256" key="1">
    <source>
        <dbReference type="ARBA" id="ARBA00022614"/>
    </source>
</evidence>
<dbReference type="Gene3D" id="1.20.5.4130">
    <property type="match status" value="1"/>
</dbReference>
<evidence type="ECO:0000256" key="3">
    <source>
        <dbReference type="ARBA" id="ARBA00022741"/>
    </source>
</evidence>
<dbReference type="InterPro" id="IPR032675">
    <property type="entry name" value="LRR_dom_sf"/>
</dbReference>
<dbReference type="eggNOG" id="KOG4658">
    <property type="taxonomic scope" value="Eukaryota"/>
</dbReference>
<dbReference type="EMBL" id="CM001222">
    <property type="protein sequence ID" value="AES75545.1"/>
    <property type="molecule type" value="Genomic_DNA"/>
</dbReference>
<keyword evidence="3" id="KW-0547">Nucleotide-binding</keyword>
<dbReference type="Pfam" id="PF00931">
    <property type="entry name" value="NB-ARC"/>
    <property type="match status" value="2"/>
</dbReference>
<dbReference type="PaxDb" id="3880-AES75545"/>
<dbReference type="Gene3D" id="1.10.10.10">
    <property type="entry name" value="Winged helix-like DNA-binding domain superfamily/Winged helix DNA-binding domain"/>
    <property type="match status" value="1"/>
</dbReference>
<organism evidence="10 12">
    <name type="scientific">Medicago truncatula</name>
    <name type="common">Barrel medic</name>
    <name type="synonym">Medicago tribuloides</name>
    <dbReference type="NCBI Taxonomy" id="3880"/>
    <lineage>
        <taxon>Eukaryota</taxon>
        <taxon>Viridiplantae</taxon>
        <taxon>Streptophyta</taxon>
        <taxon>Embryophyta</taxon>
        <taxon>Tracheophyta</taxon>
        <taxon>Spermatophyta</taxon>
        <taxon>Magnoliopsida</taxon>
        <taxon>eudicotyledons</taxon>
        <taxon>Gunneridae</taxon>
        <taxon>Pentapetalae</taxon>
        <taxon>rosids</taxon>
        <taxon>fabids</taxon>
        <taxon>Fabales</taxon>
        <taxon>Fabaceae</taxon>
        <taxon>Papilionoideae</taxon>
        <taxon>50 kb inversion clade</taxon>
        <taxon>NPAAA clade</taxon>
        <taxon>Hologalegina</taxon>
        <taxon>IRL clade</taxon>
        <taxon>Trifolieae</taxon>
        <taxon>Medicago</taxon>
    </lineage>
</organism>
<dbReference type="InterPro" id="IPR027417">
    <property type="entry name" value="P-loop_NTPase"/>
</dbReference>
<keyword evidence="5" id="KW-0067">ATP-binding</keyword>
<feature type="domain" description="Disease resistance N-terminal" evidence="7">
    <location>
        <begin position="6"/>
        <end position="87"/>
    </location>
</feature>
<dbReference type="Proteomes" id="UP000002051">
    <property type="component" value="Chromosome 6"/>
</dbReference>
<evidence type="ECO:0000259" key="9">
    <source>
        <dbReference type="Pfam" id="PF25019"/>
    </source>
</evidence>
<dbReference type="HOGENOM" id="CLU_000837_8_8_1"/>
<dbReference type="GO" id="GO:0006952">
    <property type="term" value="P:defense response"/>
    <property type="evidence" value="ECO:0007669"/>
    <property type="project" value="UniProtKB-KW"/>
</dbReference>
<feature type="domain" description="NB-ARC" evidence="6">
    <location>
        <begin position="223"/>
        <end position="284"/>
    </location>
</feature>
<dbReference type="Gene3D" id="3.40.50.300">
    <property type="entry name" value="P-loop containing nucleotide triphosphate hydrolases"/>
    <property type="match status" value="2"/>
</dbReference>
<dbReference type="EnsemblPlants" id="AES75545">
    <property type="protein sequence ID" value="AES75545"/>
    <property type="gene ID" value="MTR_6g046620"/>
</dbReference>
<dbReference type="InterPro" id="IPR042197">
    <property type="entry name" value="Apaf_helical"/>
</dbReference>
<evidence type="ECO:0000313" key="10">
    <source>
        <dbReference type="EMBL" id="AES75545.1"/>
    </source>
</evidence>
<dbReference type="Pfam" id="PF25019">
    <property type="entry name" value="LRR_R13L1-DRL21"/>
    <property type="match status" value="1"/>
</dbReference>
<evidence type="ECO:0000256" key="5">
    <source>
        <dbReference type="ARBA" id="ARBA00022840"/>
    </source>
</evidence>
<dbReference type="GO" id="GO:0005524">
    <property type="term" value="F:ATP binding"/>
    <property type="evidence" value="ECO:0007669"/>
    <property type="project" value="UniProtKB-KW"/>
</dbReference>
<evidence type="ECO:0000259" key="7">
    <source>
        <dbReference type="Pfam" id="PF18052"/>
    </source>
</evidence>
<dbReference type="OMA" id="WNTREEN"/>
<reference evidence="10 12" key="1">
    <citation type="journal article" date="2011" name="Nature">
        <title>The Medicago genome provides insight into the evolution of rhizobial symbioses.</title>
        <authorList>
            <person name="Young N.D."/>
            <person name="Debelle F."/>
            <person name="Oldroyd G.E."/>
            <person name="Geurts R."/>
            <person name="Cannon S.B."/>
            <person name="Udvardi M.K."/>
            <person name="Benedito V.A."/>
            <person name="Mayer K.F."/>
            <person name="Gouzy J."/>
            <person name="Schoof H."/>
            <person name="Van de Peer Y."/>
            <person name="Proost S."/>
            <person name="Cook D.R."/>
            <person name="Meyers B.C."/>
            <person name="Spannagl M."/>
            <person name="Cheung F."/>
            <person name="De Mita S."/>
            <person name="Krishnakumar V."/>
            <person name="Gundlach H."/>
            <person name="Zhou S."/>
            <person name="Mudge J."/>
            <person name="Bharti A.K."/>
            <person name="Murray J.D."/>
            <person name="Naoumkina M.A."/>
            <person name="Rosen B."/>
            <person name="Silverstein K.A."/>
            <person name="Tang H."/>
            <person name="Rombauts S."/>
            <person name="Zhao P.X."/>
            <person name="Zhou P."/>
            <person name="Barbe V."/>
            <person name="Bardou P."/>
            <person name="Bechner M."/>
            <person name="Bellec A."/>
            <person name="Berger A."/>
            <person name="Berges H."/>
            <person name="Bidwell S."/>
            <person name="Bisseling T."/>
            <person name="Choisne N."/>
            <person name="Couloux A."/>
            <person name="Denny R."/>
            <person name="Deshpande S."/>
            <person name="Dai X."/>
            <person name="Doyle J.J."/>
            <person name="Dudez A.M."/>
            <person name="Farmer A.D."/>
            <person name="Fouteau S."/>
            <person name="Franken C."/>
            <person name="Gibelin C."/>
            <person name="Gish J."/>
            <person name="Goldstein S."/>
            <person name="Gonzalez A.J."/>
            <person name="Green P.J."/>
            <person name="Hallab A."/>
            <person name="Hartog M."/>
            <person name="Hua A."/>
            <person name="Humphray S.J."/>
            <person name="Jeong D.H."/>
            <person name="Jing Y."/>
            <person name="Jocker A."/>
            <person name="Kenton S.M."/>
            <person name="Kim D.J."/>
            <person name="Klee K."/>
            <person name="Lai H."/>
            <person name="Lang C."/>
            <person name="Lin S."/>
            <person name="Macmil S.L."/>
            <person name="Magdelenat G."/>
            <person name="Matthews L."/>
            <person name="McCorrison J."/>
            <person name="Monaghan E.L."/>
            <person name="Mun J.H."/>
            <person name="Najar F.Z."/>
            <person name="Nicholson C."/>
            <person name="Noirot C."/>
            <person name="O'Bleness M."/>
            <person name="Paule C.R."/>
            <person name="Poulain J."/>
            <person name="Prion F."/>
            <person name="Qin B."/>
            <person name="Qu C."/>
            <person name="Retzel E.F."/>
            <person name="Riddle C."/>
            <person name="Sallet E."/>
            <person name="Samain S."/>
            <person name="Samson N."/>
            <person name="Sanders I."/>
            <person name="Saurat O."/>
            <person name="Scarpelli C."/>
            <person name="Schiex T."/>
            <person name="Segurens B."/>
            <person name="Severin A.J."/>
            <person name="Sherrier D.J."/>
            <person name="Shi R."/>
            <person name="Sims S."/>
            <person name="Singer S.R."/>
            <person name="Sinharoy S."/>
            <person name="Sterck L."/>
            <person name="Viollet A."/>
            <person name="Wang B.B."/>
            <person name="Wang K."/>
            <person name="Wang M."/>
            <person name="Wang X."/>
            <person name="Warfsmann J."/>
            <person name="Weissenbach J."/>
            <person name="White D.D."/>
            <person name="White J.D."/>
            <person name="Wiley G.B."/>
            <person name="Wincker P."/>
            <person name="Xing Y."/>
            <person name="Yang L."/>
            <person name="Yao Z."/>
            <person name="Ying F."/>
            <person name="Zhai J."/>
            <person name="Zhou L."/>
            <person name="Zuber A."/>
            <person name="Denarie J."/>
            <person name="Dixon R.A."/>
            <person name="May G.D."/>
            <person name="Schwartz D.C."/>
            <person name="Rogers J."/>
            <person name="Quetier F."/>
            <person name="Town C.D."/>
            <person name="Roe B.A."/>
        </authorList>
    </citation>
    <scope>NUCLEOTIDE SEQUENCE [LARGE SCALE GENOMIC DNA]</scope>
    <source>
        <strain evidence="10">A17</strain>
        <strain evidence="11 12">cv. Jemalong A17</strain>
    </source>
</reference>
<dbReference type="Pfam" id="PF23559">
    <property type="entry name" value="WHD_DRP"/>
    <property type="match status" value="1"/>
</dbReference>
<proteinExistence type="predicted"/>
<dbReference type="GO" id="GO:0043531">
    <property type="term" value="F:ADP binding"/>
    <property type="evidence" value="ECO:0007669"/>
    <property type="project" value="InterPro"/>
</dbReference>
<dbReference type="InterPro" id="IPR056789">
    <property type="entry name" value="LRR_R13L1-DRL21"/>
</dbReference>
<evidence type="ECO:0000259" key="8">
    <source>
        <dbReference type="Pfam" id="PF23559"/>
    </source>
</evidence>
<dbReference type="InterPro" id="IPR041118">
    <property type="entry name" value="Rx_N"/>
</dbReference>
<dbReference type="GO" id="GO:0051707">
    <property type="term" value="P:response to other organism"/>
    <property type="evidence" value="ECO:0007669"/>
    <property type="project" value="UniProtKB-ARBA"/>
</dbReference>
<protein>
    <submittedName>
        <fullName evidence="10">NB-ARC domain disease resistance protein</fullName>
    </submittedName>
</protein>
<sequence>MAEALIGIVIENLGSFVREEIASFLGVGELTQKLNENLTTIRDVLKDAEKKQITNDPVRNWLQKLGDAAYVLDDILDECSITSKAHGGNKCITSFHPMKILARRNIGKRMKEVAKRIDDIAEERIKFGFQLVGVTEEHQRGDDEWRQTISIVTEPKVYGRDKDKEQIVEFLLNASDSEELSVCSIVGVGGQGKTTLAQVVFNDERSITENTIGKNLDLLSLETLRKKVQEILQNKKYLLVLDDVWSEDQEKWNKLKSLLQLGKKGASILVTTRLEIVASIMGTKVHPLAQEGRAELVEIGQKLVRKCVGSPLAAKVLGSLLRFKSDEHQWTSVVESEFWNLADDNHVMSALRLSYFNLKLSLRPCFTFCAVFPKDFEMEKEFFIQLWMANGLVTSRGNLQMEHVGNEVWNELYQRSFFQEIKSDLVGNITFKMHDLVHDLAKSVIGEECMAFEAESLANLSSRVHHISCFDTKRKFDYNMIPFKKVESLRTFLSLDVLLSQPFLIPLRALATSSFQLSSLKNLIHLRLLVLCDSDITTLPASICKLQKLQTLRIESCNFFSSFPKQFKKLQDLRHLMIEDCPSLKSTPFRIGELTSLQTLTNFMVGSKTGFGLAELHKLQLGGKLYIKGLENVSNEDDAREANLIGKKDLNRLYLSWGDSRVSGVHAKRVLEALEPQSGIKHFGVEGYGGTDFPHWMKNTSILKGLVRIILSDCKNCRQLPPFGKLPCLNILFVSGMNDLKYIDDDMYEPATEKAFTSLKKMTLRDLPNLERVLEVEGVEMLPQLLKLHIRNVPKLTLPPLPSVKSFYAEGGNEELLKSIVDNSNLKSLHISKFARLMELPGTFELGTFSALEELRIEYCDEMESLSDKLLQGLSSLQKLLVASCSRFKSLSDCMRSHLTCLKTLYISDCPQFVFPHNMNNLTSLIVSGVDEKVLESLEGIPSLQSLSLQNFLSLTALPDCLGTMTSLQELYIIGFPKLSSLPDNFQQLTNLMELSIVDCPKLEKRCKRGIGEDWHKIAHIPEFYLESDKKPTFCDNIISAWKKQFWDPCQSSYSGWSYFDSMVKDEDK</sequence>
<dbReference type="SUPFAM" id="SSF52058">
    <property type="entry name" value="L domain-like"/>
    <property type="match status" value="2"/>
</dbReference>
<keyword evidence="1" id="KW-0433">Leucine-rich repeat</keyword>
<dbReference type="FunFam" id="1.10.10.10:FF:000322">
    <property type="entry name" value="Probable disease resistance protein At1g63360"/>
    <property type="match status" value="1"/>
</dbReference>